<dbReference type="InterPro" id="IPR036779">
    <property type="entry name" value="LysM_dom_sf"/>
</dbReference>
<reference evidence="2 3" key="1">
    <citation type="journal article" date="2019" name="Int. J. Syst. Evol. Microbiol.">
        <title>The Global Catalogue of Microorganisms (GCM) 10K type strain sequencing project: providing services to taxonomists for standard genome sequencing and annotation.</title>
        <authorList>
            <consortium name="The Broad Institute Genomics Platform"/>
            <consortium name="The Broad Institute Genome Sequencing Center for Infectious Disease"/>
            <person name="Wu L."/>
            <person name="Ma J."/>
        </authorList>
    </citation>
    <scope>NUCLEOTIDE SEQUENCE [LARGE SCALE GENOMIC DNA]</scope>
    <source>
        <strain evidence="2 3">JCM 10303</strain>
    </source>
</reference>
<evidence type="ECO:0000313" key="2">
    <source>
        <dbReference type="EMBL" id="GAA0549077.1"/>
    </source>
</evidence>
<dbReference type="SMART" id="SM00257">
    <property type="entry name" value="LysM"/>
    <property type="match status" value="1"/>
</dbReference>
<dbReference type="Gene3D" id="3.10.350.10">
    <property type="entry name" value="LysM domain"/>
    <property type="match status" value="1"/>
</dbReference>
<evidence type="ECO:0000313" key="3">
    <source>
        <dbReference type="Proteomes" id="UP001500729"/>
    </source>
</evidence>
<dbReference type="CDD" id="cd00118">
    <property type="entry name" value="LysM"/>
    <property type="match status" value="1"/>
</dbReference>
<dbReference type="EMBL" id="BAAAGS010000047">
    <property type="protein sequence ID" value="GAA0549077.1"/>
    <property type="molecule type" value="Genomic_DNA"/>
</dbReference>
<dbReference type="Proteomes" id="UP001500729">
    <property type="component" value="Unassembled WGS sequence"/>
</dbReference>
<dbReference type="SUPFAM" id="SSF54106">
    <property type="entry name" value="LysM domain"/>
    <property type="match status" value="1"/>
</dbReference>
<proteinExistence type="predicted"/>
<sequence>MTDCETYTVQRGDTLSEIAQWFGVDMDMLASMNGIQDPNKISGSIPLPASERAS</sequence>
<dbReference type="InterPro" id="IPR018392">
    <property type="entry name" value="LysM"/>
</dbReference>
<evidence type="ECO:0000259" key="1">
    <source>
        <dbReference type="PROSITE" id="PS51782"/>
    </source>
</evidence>
<comment type="caution">
    <text evidence="2">The sequence shown here is derived from an EMBL/GenBank/DDBJ whole genome shotgun (WGS) entry which is preliminary data.</text>
</comment>
<dbReference type="RefSeq" id="WP_021341448.1">
    <property type="nucleotide sequence ID" value="NZ_BAAAGS010000047.1"/>
</dbReference>
<dbReference type="Pfam" id="PF01476">
    <property type="entry name" value="LysM"/>
    <property type="match status" value="1"/>
</dbReference>
<dbReference type="PROSITE" id="PS51782">
    <property type="entry name" value="LYSM"/>
    <property type="match status" value="1"/>
</dbReference>
<name>A0ABN1DPR5_SACER</name>
<keyword evidence="3" id="KW-1185">Reference proteome</keyword>
<feature type="domain" description="LysM" evidence="1">
    <location>
        <begin position="5"/>
        <end position="49"/>
    </location>
</feature>
<accession>A0ABN1DPR5</accession>
<organism evidence="2 3">
    <name type="scientific">Saccharopolyspora erythraea</name>
    <name type="common">Streptomyces erythraeus</name>
    <dbReference type="NCBI Taxonomy" id="1836"/>
    <lineage>
        <taxon>Bacteria</taxon>
        <taxon>Bacillati</taxon>
        <taxon>Actinomycetota</taxon>
        <taxon>Actinomycetes</taxon>
        <taxon>Pseudonocardiales</taxon>
        <taxon>Pseudonocardiaceae</taxon>
        <taxon>Saccharopolyspora</taxon>
    </lineage>
</organism>
<gene>
    <name evidence="2" type="ORF">GCM10009533_54640</name>
</gene>
<protein>
    <recommendedName>
        <fullName evidence="1">LysM domain-containing protein</fullName>
    </recommendedName>
</protein>